<protein>
    <submittedName>
        <fullName evidence="1">DUF1889 family protein</fullName>
    </submittedName>
</protein>
<dbReference type="RefSeq" id="WP_317102258.1">
    <property type="nucleotide sequence ID" value="NZ_CP136584.1"/>
</dbReference>
<dbReference type="Pfam" id="PF08986">
    <property type="entry name" value="DUF1889"/>
    <property type="match status" value="1"/>
</dbReference>
<dbReference type="InterPro" id="IPR037210">
    <property type="entry name" value="YoaC-like_sf"/>
</dbReference>
<reference evidence="1 2" key="1">
    <citation type="submission" date="2023-10" db="EMBL/GenBank/DDBJ databases">
        <title>Genome analysis of psychrotrophic aerobic bacterium Aeromonas allosaccharophila BIM B-1809 isolated from infected fish.</title>
        <authorList>
            <person name="Leanovich S.I."/>
            <person name="Sidarenka A.V."/>
            <person name="Akhremchuk A.E."/>
            <person name="Sikolenko M.A."/>
            <person name="Valentovich L.N."/>
        </authorList>
    </citation>
    <scope>NUCLEOTIDE SEQUENCE [LARGE SCALE GENOMIC DNA]</scope>
    <source>
        <strain evidence="1 2">BIM B-1809</strain>
    </source>
</reference>
<gene>
    <name evidence="1" type="ORF">RY972_13475</name>
</gene>
<accession>A0ABZ0F7E6</accession>
<dbReference type="Gene3D" id="1.20.1290.30">
    <property type="match status" value="1"/>
</dbReference>
<dbReference type="EMBL" id="CP136584">
    <property type="protein sequence ID" value="WOE65079.1"/>
    <property type="molecule type" value="Genomic_DNA"/>
</dbReference>
<evidence type="ECO:0000313" key="2">
    <source>
        <dbReference type="Proteomes" id="UP001302667"/>
    </source>
</evidence>
<evidence type="ECO:0000313" key="1">
    <source>
        <dbReference type="EMBL" id="WOE65079.1"/>
    </source>
</evidence>
<keyword evidence="2" id="KW-1185">Reference proteome</keyword>
<proteinExistence type="predicted"/>
<dbReference type="SUPFAM" id="SSF140670">
    <property type="entry name" value="YoaC-like"/>
    <property type="match status" value="1"/>
</dbReference>
<name>A0ABZ0F7E6_9GAMM</name>
<sequence>MDSKVSDAVLNREVVNELTRSNNASSRIVSATDESKAKELLKAFQQRGITLMPDVMQQQAEALGWESRYAKILAKLAVQIGNGGRVVIKQPLGWGEARAAEILAKFGL</sequence>
<dbReference type="Proteomes" id="UP001302667">
    <property type="component" value="Chromosome"/>
</dbReference>
<dbReference type="InterPro" id="IPR015079">
    <property type="entry name" value="DUF1889"/>
</dbReference>
<organism evidence="1 2">
    <name type="scientific">Aeromonas allosaccharophila</name>
    <dbReference type="NCBI Taxonomy" id="656"/>
    <lineage>
        <taxon>Bacteria</taxon>
        <taxon>Pseudomonadati</taxon>
        <taxon>Pseudomonadota</taxon>
        <taxon>Gammaproteobacteria</taxon>
        <taxon>Aeromonadales</taxon>
        <taxon>Aeromonadaceae</taxon>
        <taxon>Aeromonas</taxon>
    </lineage>
</organism>